<dbReference type="GO" id="GO:0003677">
    <property type="term" value="F:DNA binding"/>
    <property type="evidence" value="ECO:0007669"/>
    <property type="project" value="UniProtKB-KW"/>
</dbReference>
<dbReference type="InterPro" id="IPR013324">
    <property type="entry name" value="RNA_pol_sigma_r3/r4-like"/>
</dbReference>
<evidence type="ECO:0000256" key="7">
    <source>
        <dbReference type="SAM" id="Phobius"/>
    </source>
</evidence>
<gene>
    <name evidence="9" type="ORF">UFOPK3046_01836</name>
</gene>
<dbReference type="Pfam" id="PF04542">
    <property type="entry name" value="Sigma70_r2"/>
    <property type="match status" value="1"/>
</dbReference>
<dbReference type="GO" id="GO:0006352">
    <property type="term" value="P:DNA-templated transcription initiation"/>
    <property type="evidence" value="ECO:0007669"/>
    <property type="project" value="InterPro"/>
</dbReference>
<keyword evidence="5" id="KW-0804">Transcription</keyword>
<comment type="similarity">
    <text evidence="1">Belongs to the sigma-70 factor family. ECF subfamily.</text>
</comment>
<dbReference type="InterPro" id="IPR014284">
    <property type="entry name" value="RNA_pol_sigma-70_dom"/>
</dbReference>
<dbReference type="EMBL" id="CAFAAQ010000230">
    <property type="protein sequence ID" value="CAB4822950.1"/>
    <property type="molecule type" value="Genomic_DNA"/>
</dbReference>
<name>A0A6J6ZMX1_9ZZZZ</name>
<sequence>MAAEQAMSTTVGSAEDAELVRRFCAGDQQALAEIYDRYASRVFTMCAHMLADRSAAEDVCGDVFLVAVERLGQLRDPSRLKPWLFAIARRQVYLKTRRESRSVLVEEVSEMSDSEALRRADSSSTMVEASAEQAELAQLIAQAAAGLESSDRLVLELVLQGIDGADLASTLGVSANNAHQASHRMKERVGQSLGALLIASRGQADCPELGSVLASWDGEFSVLWRKRVNRHVDSCEVCEQSRKKVPAFVLSGVAGASPLMGVPISVRKRVLASAAAGAAASAGNAVDAGNMVSAGNTGGGRPWRGDGFPPADGAARRRALVVGLAVLVVLLLVLGGSVLLDSGDTAVRSEGASSELRDPDADGSGFVLFWPRVDTSLGSVQTTTTMLDAGGVSIPESTTSTVTSAVTAPPVSAAPTTAPPATAVPPTAAPTTAPPALPPQVSLNGLPMGCDTPYTATVSSAVGVASVSLNWTSDVATSGSVPMSGGGSTWVASFNPSTQPTATSFGFVAVATDLAGNTGSSAVLNCTR</sequence>
<feature type="transmembrane region" description="Helical" evidence="7">
    <location>
        <begin position="319"/>
        <end position="340"/>
    </location>
</feature>
<dbReference type="InterPro" id="IPR013325">
    <property type="entry name" value="RNA_pol_sigma_r2"/>
</dbReference>
<protein>
    <submittedName>
        <fullName evidence="9">Unannotated protein</fullName>
    </submittedName>
</protein>
<dbReference type="PANTHER" id="PTHR43133:SF8">
    <property type="entry name" value="RNA POLYMERASE SIGMA FACTOR HI_1459-RELATED"/>
    <property type="match status" value="1"/>
</dbReference>
<reference evidence="9" key="1">
    <citation type="submission" date="2020-05" db="EMBL/GenBank/DDBJ databases">
        <authorList>
            <person name="Chiriac C."/>
            <person name="Salcher M."/>
            <person name="Ghai R."/>
            <person name="Kavagutti S V."/>
        </authorList>
    </citation>
    <scope>NUCLEOTIDE SEQUENCE</scope>
</reference>
<proteinExistence type="inferred from homology"/>
<evidence type="ECO:0000256" key="4">
    <source>
        <dbReference type="ARBA" id="ARBA00023125"/>
    </source>
</evidence>
<keyword evidence="2" id="KW-0805">Transcription regulation</keyword>
<evidence type="ECO:0000256" key="2">
    <source>
        <dbReference type="ARBA" id="ARBA00023015"/>
    </source>
</evidence>
<keyword evidence="7" id="KW-1133">Transmembrane helix</keyword>
<evidence type="ECO:0000256" key="1">
    <source>
        <dbReference type="ARBA" id="ARBA00010641"/>
    </source>
</evidence>
<feature type="region of interest" description="Disordered" evidence="6">
    <location>
        <begin position="405"/>
        <end position="437"/>
    </location>
</feature>
<keyword evidence="7" id="KW-0472">Membrane</keyword>
<feature type="domain" description="RNA polymerase sigma-70 region 2" evidence="8">
    <location>
        <begin position="34"/>
        <end position="101"/>
    </location>
</feature>
<organism evidence="9">
    <name type="scientific">freshwater metagenome</name>
    <dbReference type="NCBI Taxonomy" id="449393"/>
    <lineage>
        <taxon>unclassified sequences</taxon>
        <taxon>metagenomes</taxon>
        <taxon>ecological metagenomes</taxon>
    </lineage>
</organism>
<evidence type="ECO:0000256" key="3">
    <source>
        <dbReference type="ARBA" id="ARBA00023082"/>
    </source>
</evidence>
<keyword evidence="4" id="KW-0238">DNA-binding</keyword>
<keyword evidence="3" id="KW-0731">Sigma factor</keyword>
<feature type="compositionally biased region" description="Low complexity" evidence="6">
    <location>
        <begin position="405"/>
        <end position="431"/>
    </location>
</feature>
<dbReference type="InterPro" id="IPR007627">
    <property type="entry name" value="RNA_pol_sigma70_r2"/>
</dbReference>
<evidence type="ECO:0000313" key="9">
    <source>
        <dbReference type="EMBL" id="CAB4822950.1"/>
    </source>
</evidence>
<dbReference type="NCBIfam" id="TIGR02937">
    <property type="entry name" value="sigma70-ECF"/>
    <property type="match status" value="1"/>
</dbReference>
<dbReference type="SUPFAM" id="SSF88946">
    <property type="entry name" value="Sigma2 domain of RNA polymerase sigma factors"/>
    <property type="match status" value="1"/>
</dbReference>
<accession>A0A6J6ZMX1</accession>
<evidence type="ECO:0000256" key="6">
    <source>
        <dbReference type="SAM" id="MobiDB-lite"/>
    </source>
</evidence>
<keyword evidence="7" id="KW-0812">Transmembrane</keyword>
<evidence type="ECO:0000259" key="8">
    <source>
        <dbReference type="Pfam" id="PF04542"/>
    </source>
</evidence>
<dbReference type="SUPFAM" id="SSF88659">
    <property type="entry name" value="Sigma3 and sigma4 domains of RNA polymerase sigma factors"/>
    <property type="match status" value="1"/>
</dbReference>
<dbReference type="AlphaFoldDB" id="A0A6J6ZMX1"/>
<dbReference type="PANTHER" id="PTHR43133">
    <property type="entry name" value="RNA POLYMERASE ECF-TYPE SIGMA FACTO"/>
    <property type="match status" value="1"/>
</dbReference>
<dbReference type="GO" id="GO:0016987">
    <property type="term" value="F:sigma factor activity"/>
    <property type="evidence" value="ECO:0007669"/>
    <property type="project" value="UniProtKB-KW"/>
</dbReference>
<dbReference type="Gene3D" id="1.10.1740.10">
    <property type="match status" value="1"/>
</dbReference>
<evidence type="ECO:0000256" key="5">
    <source>
        <dbReference type="ARBA" id="ARBA00023163"/>
    </source>
</evidence>
<dbReference type="InterPro" id="IPR039425">
    <property type="entry name" value="RNA_pol_sigma-70-like"/>
</dbReference>